<dbReference type="Proteomes" id="UP000015100">
    <property type="component" value="Unassembled WGS sequence"/>
</dbReference>
<gene>
    <name evidence="2" type="ORF">H072_7729</name>
</gene>
<evidence type="ECO:0000313" key="3">
    <source>
        <dbReference type="Proteomes" id="UP000015100"/>
    </source>
</evidence>
<dbReference type="Pfam" id="PF12937">
    <property type="entry name" value="F-box-like"/>
    <property type="match status" value="1"/>
</dbReference>
<dbReference type="OMA" id="CICRIKS"/>
<keyword evidence="3" id="KW-1185">Reference proteome</keyword>
<dbReference type="SUPFAM" id="SSF81383">
    <property type="entry name" value="F-box domain"/>
    <property type="match status" value="1"/>
</dbReference>
<evidence type="ECO:0000259" key="1">
    <source>
        <dbReference type="Pfam" id="PF12937"/>
    </source>
</evidence>
<dbReference type="AlphaFoldDB" id="S8BGR6"/>
<organism evidence="2 3">
    <name type="scientific">Dactylellina haptotyla (strain CBS 200.50)</name>
    <name type="common">Nematode-trapping fungus</name>
    <name type="synonym">Monacrosporium haptotylum</name>
    <dbReference type="NCBI Taxonomy" id="1284197"/>
    <lineage>
        <taxon>Eukaryota</taxon>
        <taxon>Fungi</taxon>
        <taxon>Dikarya</taxon>
        <taxon>Ascomycota</taxon>
        <taxon>Pezizomycotina</taxon>
        <taxon>Orbiliomycetes</taxon>
        <taxon>Orbiliales</taxon>
        <taxon>Orbiliaceae</taxon>
        <taxon>Dactylellina</taxon>
    </lineage>
</organism>
<feature type="domain" description="F-box" evidence="1">
    <location>
        <begin position="80"/>
        <end position="118"/>
    </location>
</feature>
<proteinExistence type="predicted"/>
<sequence>MSYSRVLPSANSPVDASTKTPAPTMINNLLVILPNQLLKCICRIKSRTSKAKLKVKEKRLSRNNGYLSIQQDDPDPRRLLDLPTEILILIFDKLLSVSKDQYDLARISSTSRQFRQLLLPYIYSECNILFEHSYNENSLGCIYRRDKFDFYQKNGHLVKKLIITTDQNMYHNSVPRLVQFQQNPPLPAVIEVLIPSFSRLTIAEFEGKVESRILEVMDAIELVITNCLSLKQLNIKTHTRRGKSPLSPSQVEKYLRSKAWSTIQDESYDEISDARPIAPATQYARLESLKIGIREYAPGSYWQSSSAASPEENEIPSTLEILSSVLYPTLETVKRFRFYQIPDPRQAHYEPESPRSENKYGPPRYLDLPNLESLDIQCSREILSPFDQYVRLNYAKVKELTIGLDIKSGIKLSQFLSRFTTLQFLHIDNLQPFATNPKQRLQVCLSRPWDYVRENMISPRIETLKLLSVANTLDHKEIIEIGLGDDVTRRCRVSSTYQGKRLLPGTKGKVKLYSVALKFSMIAI</sequence>
<dbReference type="InterPro" id="IPR036047">
    <property type="entry name" value="F-box-like_dom_sf"/>
</dbReference>
<reference evidence="2 3" key="1">
    <citation type="journal article" date="2013" name="PLoS Genet.">
        <title>Genomic mechanisms accounting for the adaptation to parasitism in nematode-trapping fungi.</title>
        <authorList>
            <person name="Meerupati T."/>
            <person name="Andersson K.M."/>
            <person name="Friman E."/>
            <person name="Kumar D."/>
            <person name="Tunlid A."/>
            <person name="Ahren D."/>
        </authorList>
    </citation>
    <scope>NUCLEOTIDE SEQUENCE [LARGE SCALE GENOMIC DNA]</scope>
    <source>
        <strain evidence="2 3">CBS 200.50</strain>
    </source>
</reference>
<comment type="caution">
    <text evidence="2">The sequence shown here is derived from an EMBL/GenBank/DDBJ whole genome shotgun (WGS) entry which is preliminary data.</text>
</comment>
<dbReference type="OrthoDB" id="5312274at2759"/>
<protein>
    <recommendedName>
        <fullName evidence="1">F-box domain-containing protein</fullName>
    </recommendedName>
</protein>
<evidence type="ECO:0000313" key="2">
    <source>
        <dbReference type="EMBL" id="EPS38498.1"/>
    </source>
</evidence>
<dbReference type="CDD" id="cd09917">
    <property type="entry name" value="F-box_SF"/>
    <property type="match status" value="1"/>
</dbReference>
<dbReference type="HOGENOM" id="CLU_563797_0_0_1"/>
<reference evidence="3" key="2">
    <citation type="submission" date="2013-04" db="EMBL/GenBank/DDBJ databases">
        <title>Genomic mechanisms accounting for the adaptation to parasitism in nematode-trapping fungi.</title>
        <authorList>
            <person name="Ahren D.G."/>
        </authorList>
    </citation>
    <scope>NUCLEOTIDE SEQUENCE [LARGE SCALE GENOMIC DNA]</scope>
    <source>
        <strain evidence="3">CBS 200.50</strain>
    </source>
</reference>
<accession>S8BGR6</accession>
<dbReference type="InterPro" id="IPR001810">
    <property type="entry name" value="F-box_dom"/>
</dbReference>
<name>S8BGR6_DACHA</name>
<dbReference type="EMBL" id="AQGS01000545">
    <property type="protein sequence ID" value="EPS38498.1"/>
    <property type="molecule type" value="Genomic_DNA"/>
</dbReference>